<dbReference type="Gene3D" id="1.10.150.240">
    <property type="entry name" value="Putative phosphatase, domain 2"/>
    <property type="match status" value="1"/>
</dbReference>
<dbReference type="SUPFAM" id="SSF56784">
    <property type="entry name" value="HAD-like"/>
    <property type="match status" value="1"/>
</dbReference>
<protein>
    <submittedName>
        <fullName evidence="1">HAD family phosphatase</fullName>
    </submittedName>
</protein>
<dbReference type="AlphaFoldDB" id="A0A6G4X5S0"/>
<name>A0A6G4X5S0_9ACTN</name>
<keyword evidence="2" id="KW-1185">Reference proteome</keyword>
<dbReference type="SFLD" id="SFLDG01135">
    <property type="entry name" value="C1.5.6:_HAD__Beta-PGM__Phospha"/>
    <property type="match status" value="1"/>
</dbReference>
<accession>A0A6G4X5S0</accession>
<evidence type="ECO:0000313" key="2">
    <source>
        <dbReference type="Proteomes" id="UP000477722"/>
    </source>
</evidence>
<dbReference type="InterPro" id="IPR006439">
    <property type="entry name" value="HAD-SF_hydro_IA"/>
</dbReference>
<evidence type="ECO:0000313" key="1">
    <source>
        <dbReference type="EMBL" id="NGO72865.1"/>
    </source>
</evidence>
<dbReference type="Gene3D" id="3.40.50.1000">
    <property type="entry name" value="HAD superfamily/HAD-like"/>
    <property type="match status" value="1"/>
</dbReference>
<dbReference type="EMBL" id="JAAKZZ010000557">
    <property type="protein sequence ID" value="NGO72865.1"/>
    <property type="molecule type" value="Genomic_DNA"/>
</dbReference>
<reference evidence="1 2" key="1">
    <citation type="submission" date="2020-02" db="EMBL/GenBank/DDBJ databases">
        <title>Whole-genome analyses of novel actinobacteria.</title>
        <authorList>
            <person name="Sahin N."/>
            <person name="Tatar D."/>
        </authorList>
    </citation>
    <scope>NUCLEOTIDE SEQUENCE [LARGE SCALE GENOMIC DNA]</scope>
    <source>
        <strain evidence="1 2">SB3404</strain>
    </source>
</reference>
<dbReference type="Proteomes" id="UP000477722">
    <property type="component" value="Unassembled WGS sequence"/>
</dbReference>
<dbReference type="PANTHER" id="PTHR18901:SF38">
    <property type="entry name" value="PSEUDOURIDINE-5'-PHOSPHATASE"/>
    <property type="match status" value="1"/>
</dbReference>
<dbReference type="NCBIfam" id="TIGR01509">
    <property type="entry name" value="HAD-SF-IA-v3"/>
    <property type="match status" value="1"/>
</dbReference>
<dbReference type="InterPro" id="IPR036412">
    <property type="entry name" value="HAD-like_sf"/>
</dbReference>
<organism evidence="1 2">
    <name type="scientific">Streptomyces boncukensis</name>
    <dbReference type="NCBI Taxonomy" id="2711219"/>
    <lineage>
        <taxon>Bacteria</taxon>
        <taxon>Bacillati</taxon>
        <taxon>Actinomycetota</taxon>
        <taxon>Actinomycetes</taxon>
        <taxon>Kitasatosporales</taxon>
        <taxon>Streptomycetaceae</taxon>
        <taxon>Streptomyces</taxon>
    </lineage>
</organism>
<dbReference type="InterPro" id="IPR023214">
    <property type="entry name" value="HAD_sf"/>
</dbReference>
<dbReference type="SFLD" id="SFLDS00003">
    <property type="entry name" value="Haloacid_Dehalogenase"/>
    <property type="match status" value="1"/>
</dbReference>
<comment type="caution">
    <text evidence="1">The sequence shown here is derived from an EMBL/GenBank/DDBJ whole genome shotgun (WGS) entry which is preliminary data.</text>
</comment>
<dbReference type="SFLD" id="SFLDG01129">
    <property type="entry name" value="C1.5:_HAD__Beta-PGM__Phosphata"/>
    <property type="match status" value="1"/>
</dbReference>
<gene>
    <name evidence="1" type="ORF">G5C65_31900</name>
</gene>
<dbReference type="Pfam" id="PF00702">
    <property type="entry name" value="Hydrolase"/>
    <property type="match status" value="1"/>
</dbReference>
<dbReference type="PANTHER" id="PTHR18901">
    <property type="entry name" value="2-DEOXYGLUCOSE-6-PHOSPHATE PHOSPHATASE 2"/>
    <property type="match status" value="1"/>
</dbReference>
<dbReference type="InterPro" id="IPR023198">
    <property type="entry name" value="PGP-like_dom2"/>
</dbReference>
<sequence>MRPPAVTAGRARTGLVVFDCDGVLVDTETLGPRIVAEMTTELGWPLAPDDVRRLFLGTPASHLLAEVRAHATAPVPDGFLADYRARLRTAFEAAPHTMPGVRETLDALEARAVPYCVASSGAHERIHHSLTATGLWERFAGRVFSADDVAHGKPEPDVFLHAAEKSGAVPGECLVLEDSPAGVRAALAAGMRVAGYAGGPTPAEWLRDATEGVLTDVRELLFRL</sequence>
<proteinExistence type="predicted"/>